<dbReference type="Pfam" id="PF17917">
    <property type="entry name" value="RT_RNaseH"/>
    <property type="match status" value="1"/>
</dbReference>
<sequence>MPFGLKNVGATYQRAMKKDRSSPRLENSVHTVTAISTKDEPLILYVVAQELSVGALLAQENEEGKENALYYLSGQMTPNKLNYSPIEKLCLALVFTI</sequence>
<keyword evidence="3" id="KW-0540">Nuclease</keyword>
<evidence type="ECO:0000256" key="6">
    <source>
        <dbReference type="ARBA" id="ARBA00022918"/>
    </source>
</evidence>
<evidence type="ECO:0000256" key="3">
    <source>
        <dbReference type="ARBA" id="ARBA00022722"/>
    </source>
</evidence>
<comment type="caution">
    <text evidence="8">The sequence shown here is derived from an EMBL/GenBank/DDBJ whole genome shotgun (WGS) entry which is preliminary data.</text>
</comment>
<keyword evidence="6" id="KW-0695">RNA-directed DNA polymerase</keyword>
<evidence type="ECO:0000256" key="5">
    <source>
        <dbReference type="ARBA" id="ARBA00022801"/>
    </source>
</evidence>
<name>A0AAV3PKJ7_LITER</name>
<evidence type="ECO:0000313" key="9">
    <source>
        <dbReference type="Proteomes" id="UP001454036"/>
    </source>
</evidence>
<protein>
    <recommendedName>
        <fullName evidence="7">Reverse transcriptase RNase H-like domain-containing protein</fullName>
    </recommendedName>
</protein>
<dbReference type="InterPro" id="IPR043502">
    <property type="entry name" value="DNA/RNA_pol_sf"/>
</dbReference>
<dbReference type="SUPFAM" id="SSF56672">
    <property type="entry name" value="DNA/RNA polymerases"/>
    <property type="match status" value="1"/>
</dbReference>
<dbReference type="GO" id="GO:0003964">
    <property type="term" value="F:RNA-directed DNA polymerase activity"/>
    <property type="evidence" value="ECO:0007669"/>
    <property type="project" value="UniProtKB-KW"/>
</dbReference>
<dbReference type="EMBL" id="BAABME010017745">
    <property type="protein sequence ID" value="GAA0151191.1"/>
    <property type="molecule type" value="Genomic_DNA"/>
</dbReference>
<dbReference type="InterPro" id="IPR041373">
    <property type="entry name" value="RT_RNaseH"/>
</dbReference>
<dbReference type="AlphaFoldDB" id="A0AAV3PKJ7"/>
<keyword evidence="1" id="KW-0808">Transferase</keyword>
<keyword evidence="4" id="KW-0255">Endonuclease</keyword>
<evidence type="ECO:0000256" key="2">
    <source>
        <dbReference type="ARBA" id="ARBA00022695"/>
    </source>
</evidence>
<keyword evidence="9" id="KW-1185">Reference proteome</keyword>
<proteinExistence type="predicted"/>
<dbReference type="GO" id="GO:0016787">
    <property type="term" value="F:hydrolase activity"/>
    <property type="evidence" value="ECO:0007669"/>
    <property type="project" value="UniProtKB-KW"/>
</dbReference>
<evidence type="ECO:0000256" key="4">
    <source>
        <dbReference type="ARBA" id="ARBA00022759"/>
    </source>
</evidence>
<keyword evidence="2" id="KW-0548">Nucleotidyltransferase</keyword>
<evidence type="ECO:0000313" key="8">
    <source>
        <dbReference type="EMBL" id="GAA0151191.1"/>
    </source>
</evidence>
<dbReference type="Proteomes" id="UP001454036">
    <property type="component" value="Unassembled WGS sequence"/>
</dbReference>
<evidence type="ECO:0000256" key="1">
    <source>
        <dbReference type="ARBA" id="ARBA00022679"/>
    </source>
</evidence>
<dbReference type="GO" id="GO:0004519">
    <property type="term" value="F:endonuclease activity"/>
    <property type="evidence" value="ECO:0007669"/>
    <property type="project" value="UniProtKB-KW"/>
</dbReference>
<feature type="domain" description="Reverse transcriptase RNase H-like" evidence="7">
    <location>
        <begin position="39"/>
        <end position="96"/>
    </location>
</feature>
<reference evidence="8 9" key="1">
    <citation type="submission" date="2024-01" db="EMBL/GenBank/DDBJ databases">
        <title>The complete chloroplast genome sequence of Lithospermum erythrorhizon: insights into the phylogenetic relationship among Boraginaceae species and the maternal lineages of purple gromwells.</title>
        <authorList>
            <person name="Okada T."/>
            <person name="Watanabe K."/>
        </authorList>
    </citation>
    <scope>NUCLEOTIDE SEQUENCE [LARGE SCALE GENOMIC DNA]</scope>
</reference>
<accession>A0AAV3PKJ7</accession>
<evidence type="ECO:0000259" key="7">
    <source>
        <dbReference type="Pfam" id="PF17917"/>
    </source>
</evidence>
<keyword evidence="5" id="KW-0378">Hydrolase</keyword>
<gene>
    <name evidence="8" type="ORF">LIER_37240</name>
</gene>
<organism evidence="8 9">
    <name type="scientific">Lithospermum erythrorhizon</name>
    <name type="common">Purple gromwell</name>
    <name type="synonym">Lithospermum officinale var. erythrorhizon</name>
    <dbReference type="NCBI Taxonomy" id="34254"/>
    <lineage>
        <taxon>Eukaryota</taxon>
        <taxon>Viridiplantae</taxon>
        <taxon>Streptophyta</taxon>
        <taxon>Embryophyta</taxon>
        <taxon>Tracheophyta</taxon>
        <taxon>Spermatophyta</taxon>
        <taxon>Magnoliopsida</taxon>
        <taxon>eudicotyledons</taxon>
        <taxon>Gunneridae</taxon>
        <taxon>Pentapetalae</taxon>
        <taxon>asterids</taxon>
        <taxon>lamiids</taxon>
        <taxon>Boraginales</taxon>
        <taxon>Boraginaceae</taxon>
        <taxon>Boraginoideae</taxon>
        <taxon>Lithospermeae</taxon>
        <taxon>Lithospermum</taxon>
    </lineage>
</organism>